<comment type="caution">
    <text evidence="1">The sequence shown here is derived from an EMBL/GenBank/DDBJ whole genome shotgun (WGS) entry which is preliminary data.</text>
</comment>
<proteinExistence type="predicted"/>
<dbReference type="Proteomes" id="UP000187203">
    <property type="component" value="Unassembled WGS sequence"/>
</dbReference>
<evidence type="ECO:0000313" key="2">
    <source>
        <dbReference type="Proteomes" id="UP000187203"/>
    </source>
</evidence>
<organism evidence="1 2">
    <name type="scientific">Corchorus olitorius</name>
    <dbReference type="NCBI Taxonomy" id="93759"/>
    <lineage>
        <taxon>Eukaryota</taxon>
        <taxon>Viridiplantae</taxon>
        <taxon>Streptophyta</taxon>
        <taxon>Embryophyta</taxon>
        <taxon>Tracheophyta</taxon>
        <taxon>Spermatophyta</taxon>
        <taxon>Magnoliopsida</taxon>
        <taxon>eudicotyledons</taxon>
        <taxon>Gunneridae</taxon>
        <taxon>Pentapetalae</taxon>
        <taxon>rosids</taxon>
        <taxon>malvids</taxon>
        <taxon>Malvales</taxon>
        <taxon>Malvaceae</taxon>
        <taxon>Grewioideae</taxon>
        <taxon>Apeibeae</taxon>
        <taxon>Corchorus</taxon>
    </lineage>
</organism>
<protein>
    <submittedName>
        <fullName evidence="1">Uncharacterized protein</fullName>
    </submittedName>
</protein>
<dbReference type="EMBL" id="AWUE01001528">
    <property type="protein sequence ID" value="OMP14173.1"/>
    <property type="molecule type" value="Genomic_DNA"/>
</dbReference>
<name>A0A1R3L4A8_9ROSI</name>
<keyword evidence="2" id="KW-1185">Reference proteome</keyword>
<sequence length="60" mass="6548">MALKSPPLSCKIRIGLFNELSGLKAGDGDDLARCLLTWPLIALLSADNKLFPAQHSVWIK</sequence>
<reference evidence="2" key="1">
    <citation type="submission" date="2013-09" db="EMBL/GenBank/DDBJ databases">
        <title>Corchorus olitorius genome sequencing.</title>
        <authorList>
            <person name="Alam M."/>
            <person name="Haque M.S."/>
            <person name="Islam M.S."/>
            <person name="Emdad E.M."/>
            <person name="Islam M.M."/>
            <person name="Ahmed B."/>
            <person name="Halim A."/>
            <person name="Hossen Q.M.M."/>
            <person name="Hossain M.Z."/>
            <person name="Ahmed R."/>
            <person name="Khan M.M."/>
            <person name="Islam R."/>
            <person name="Rashid M.M."/>
            <person name="Khan S.A."/>
            <person name="Rahman M.S."/>
            <person name="Alam M."/>
            <person name="Yahiya A.S."/>
            <person name="Khan M.S."/>
            <person name="Azam M.S."/>
            <person name="Haque T."/>
            <person name="Lashkar M.Z.H."/>
            <person name="Akhand A.I."/>
            <person name="Morshed G."/>
            <person name="Roy S."/>
            <person name="Uddin K.S."/>
            <person name="Rabeya T."/>
            <person name="Hossain A.S."/>
            <person name="Chowdhury A."/>
            <person name="Snigdha A.R."/>
            <person name="Mortoza M.S."/>
            <person name="Matin S.A."/>
            <person name="Hoque S.M.E."/>
            <person name="Islam M.K."/>
            <person name="Roy D.K."/>
            <person name="Haider R."/>
            <person name="Moosa M.M."/>
            <person name="Elias S.M."/>
            <person name="Hasan A.M."/>
            <person name="Jahan S."/>
            <person name="Shafiuddin M."/>
            <person name="Mahmood N."/>
            <person name="Shommy N.S."/>
        </authorList>
    </citation>
    <scope>NUCLEOTIDE SEQUENCE [LARGE SCALE GENOMIC DNA]</scope>
    <source>
        <strain evidence="2">cv. O-4</strain>
    </source>
</reference>
<dbReference type="AlphaFoldDB" id="A0A1R3L4A8"/>
<evidence type="ECO:0000313" key="1">
    <source>
        <dbReference type="EMBL" id="OMP14173.1"/>
    </source>
</evidence>
<gene>
    <name evidence="1" type="ORF">COLO4_00220</name>
</gene>
<accession>A0A1R3L4A8</accession>